<dbReference type="EMBL" id="NAJM01000014">
    <property type="protein sequence ID" value="RVX72063.1"/>
    <property type="molecule type" value="Genomic_DNA"/>
</dbReference>
<gene>
    <name evidence="5" type="ORF">B0A52_04661</name>
</gene>
<feature type="domain" description="FAD/NAD(P)-binding" evidence="4">
    <location>
        <begin position="6"/>
        <end position="160"/>
    </location>
</feature>
<dbReference type="PANTHER" id="PTHR48105">
    <property type="entry name" value="THIOREDOXIN REDUCTASE 1-RELATED-RELATED"/>
    <property type="match status" value="1"/>
</dbReference>
<dbReference type="Gene3D" id="3.50.50.60">
    <property type="entry name" value="FAD/NAD(P)-binding domain"/>
    <property type="match status" value="2"/>
</dbReference>
<dbReference type="InterPro" id="IPR036188">
    <property type="entry name" value="FAD/NAD-bd_sf"/>
</dbReference>
<evidence type="ECO:0000256" key="2">
    <source>
        <dbReference type="ARBA" id="ARBA00022630"/>
    </source>
</evidence>
<dbReference type="GO" id="GO:0016491">
    <property type="term" value="F:oxidoreductase activity"/>
    <property type="evidence" value="ECO:0007669"/>
    <property type="project" value="UniProtKB-KW"/>
</dbReference>
<dbReference type="GO" id="GO:0097237">
    <property type="term" value="P:cellular response to toxic substance"/>
    <property type="evidence" value="ECO:0007669"/>
    <property type="project" value="UniProtKB-ARBA"/>
</dbReference>
<dbReference type="InterPro" id="IPR050097">
    <property type="entry name" value="Ferredoxin-NADP_redctase_2"/>
</dbReference>
<dbReference type="VEuPathDB" id="FungiDB:PV10_08209"/>
<keyword evidence="2" id="KW-0285">Flavoprotein</keyword>
<dbReference type="PRINTS" id="PR00469">
    <property type="entry name" value="PNDRDTASEII"/>
</dbReference>
<keyword evidence="3" id="KW-0560">Oxidoreductase</keyword>
<reference evidence="5 6" key="1">
    <citation type="submission" date="2017-03" db="EMBL/GenBank/DDBJ databases">
        <title>Genomes of endolithic fungi from Antarctica.</title>
        <authorList>
            <person name="Coleine C."/>
            <person name="Masonjones S."/>
            <person name="Stajich J.E."/>
        </authorList>
    </citation>
    <scope>NUCLEOTIDE SEQUENCE [LARGE SCALE GENOMIC DNA]</scope>
    <source>
        <strain evidence="5 6">CCFEE 6314</strain>
    </source>
</reference>
<dbReference type="Pfam" id="PF07992">
    <property type="entry name" value="Pyr_redox_2"/>
    <property type="match status" value="1"/>
</dbReference>
<dbReference type="AlphaFoldDB" id="A0A438N8F8"/>
<dbReference type="OrthoDB" id="10260355at2759"/>
<evidence type="ECO:0000313" key="5">
    <source>
        <dbReference type="EMBL" id="RVX72063.1"/>
    </source>
</evidence>
<sequence>MALTLYDALIIGAGPAGLSAALGLSRVHRTKVVFTRPLNAGFRNEGAHEMHNILSRDCTSPTEFRQISRDQINKYGTTEFVEAEITSVERVEQLENDKNIVPSHFKVIDTQGRKWQGRKLVLAMGSAEVLPTNIPGYRENWPHNIFQCLFCDGHERSHLPSGIIGFSPLHAHGAQMLNLLVTESSGPPTIFSNGPIPDGEDMQKALETVRALGCHVDTGKISNLEPASAPEVGVTVVFEDGRRTKLGYLTDRPTTVLAGKHLIKQLGLEIETHPIMGENIKGVELTGSTKVPGVFIAGDASTPLKAATNAISSGSNTAAGITQQLIAEDMQRLLASRNASS</sequence>
<evidence type="ECO:0000256" key="1">
    <source>
        <dbReference type="ARBA" id="ARBA00009333"/>
    </source>
</evidence>
<protein>
    <recommendedName>
        <fullName evidence="4">FAD/NAD(P)-binding domain-containing protein</fullName>
    </recommendedName>
</protein>
<evidence type="ECO:0000259" key="4">
    <source>
        <dbReference type="Pfam" id="PF07992"/>
    </source>
</evidence>
<evidence type="ECO:0000313" key="6">
    <source>
        <dbReference type="Proteomes" id="UP000288859"/>
    </source>
</evidence>
<comment type="caution">
    <text evidence="5">The sequence shown here is derived from an EMBL/GenBank/DDBJ whole genome shotgun (WGS) entry which is preliminary data.</text>
</comment>
<dbReference type="PRINTS" id="PR00368">
    <property type="entry name" value="FADPNR"/>
</dbReference>
<organism evidence="5 6">
    <name type="scientific">Exophiala mesophila</name>
    <name type="common">Black yeast-like fungus</name>
    <dbReference type="NCBI Taxonomy" id="212818"/>
    <lineage>
        <taxon>Eukaryota</taxon>
        <taxon>Fungi</taxon>
        <taxon>Dikarya</taxon>
        <taxon>Ascomycota</taxon>
        <taxon>Pezizomycotina</taxon>
        <taxon>Eurotiomycetes</taxon>
        <taxon>Chaetothyriomycetidae</taxon>
        <taxon>Chaetothyriales</taxon>
        <taxon>Herpotrichiellaceae</taxon>
        <taxon>Exophiala</taxon>
    </lineage>
</organism>
<comment type="similarity">
    <text evidence="1">Belongs to the class-II pyridine nucleotide-disulfide oxidoreductase family.</text>
</comment>
<name>A0A438N8F8_EXOME</name>
<dbReference type="Proteomes" id="UP000288859">
    <property type="component" value="Unassembled WGS sequence"/>
</dbReference>
<evidence type="ECO:0000256" key="3">
    <source>
        <dbReference type="ARBA" id="ARBA00023002"/>
    </source>
</evidence>
<dbReference type="InterPro" id="IPR023753">
    <property type="entry name" value="FAD/NAD-binding_dom"/>
</dbReference>
<dbReference type="SUPFAM" id="SSF51905">
    <property type="entry name" value="FAD/NAD(P)-binding domain"/>
    <property type="match status" value="1"/>
</dbReference>
<proteinExistence type="inferred from homology"/>
<accession>A0A438N8F8</accession>